<dbReference type="EMBL" id="MU156003">
    <property type="protein sequence ID" value="KAF9470431.1"/>
    <property type="molecule type" value="Genomic_DNA"/>
</dbReference>
<dbReference type="OrthoDB" id="1750432at2759"/>
<comment type="caution">
    <text evidence="1">The sequence shown here is derived from an EMBL/GenBank/DDBJ whole genome shotgun (WGS) entry which is preliminary data.</text>
</comment>
<dbReference type="CDD" id="cd00303">
    <property type="entry name" value="retropepsin_like"/>
    <property type="match status" value="1"/>
</dbReference>
<name>A0A9P5YMA9_9AGAR</name>
<dbReference type="Proteomes" id="UP000807469">
    <property type="component" value="Unassembled WGS sequence"/>
</dbReference>
<reference evidence="1" key="1">
    <citation type="submission" date="2020-11" db="EMBL/GenBank/DDBJ databases">
        <authorList>
            <consortium name="DOE Joint Genome Institute"/>
            <person name="Ahrendt S."/>
            <person name="Riley R."/>
            <person name="Andreopoulos W."/>
            <person name="Labutti K."/>
            <person name="Pangilinan J."/>
            <person name="Ruiz-Duenas F.J."/>
            <person name="Barrasa J.M."/>
            <person name="Sanchez-Garcia M."/>
            <person name="Camarero S."/>
            <person name="Miyauchi S."/>
            <person name="Serrano A."/>
            <person name="Linde D."/>
            <person name="Babiker R."/>
            <person name="Drula E."/>
            <person name="Ayuso-Fernandez I."/>
            <person name="Pacheco R."/>
            <person name="Padilla G."/>
            <person name="Ferreira P."/>
            <person name="Barriuso J."/>
            <person name="Kellner H."/>
            <person name="Castanera R."/>
            <person name="Alfaro M."/>
            <person name="Ramirez L."/>
            <person name="Pisabarro A.G."/>
            <person name="Kuo A."/>
            <person name="Tritt A."/>
            <person name="Lipzen A."/>
            <person name="He G."/>
            <person name="Yan M."/>
            <person name="Ng V."/>
            <person name="Cullen D."/>
            <person name="Martin F."/>
            <person name="Rosso M.-N."/>
            <person name="Henrissat B."/>
            <person name="Hibbett D."/>
            <person name="Martinez A.T."/>
            <person name="Grigoriev I.V."/>
        </authorList>
    </citation>
    <scope>NUCLEOTIDE SEQUENCE</scope>
    <source>
        <strain evidence="1">CIRM-BRFM 674</strain>
    </source>
</reference>
<dbReference type="AlphaFoldDB" id="A0A9P5YMA9"/>
<protein>
    <submittedName>
        <fullName evidence="1">Uncharacterized protein</fullName>
    </submittedName>
</protein>
<gene>
    <name evidence="1" type="ORF">BDN70DRAFT_766923</name>
</gene>
<dbReference type="Gene3D" id="2.40.70.10">
    <property type="entry name" value="Acid Proteases"/>
    <property type="match status" value="1"/>
</dbReference>
<sequence>AQAKSNSGSLGDFLLSSLADQLNLKREIYDIPVSLYLAVQGSQSKIAARIQARFVYDAIDELRTFDIINISRYDLILGTAWLYQHNVCIGFNPACVTVRSDTSLPLAGKAVATVATRAIDILSAQIGAASDDFIAHTEHLCK</sequence>
<keyword evidence="2" id="KW-1185">Reference proteome</keyword>
<feature type="non-terminal residue" evidence="1">
    <location>
        <position position="142"/>
    </location>
</feature>
<accession>A0A9P5YMA9</accession>
<evidence type="ECO:0000313" key="2">
    <source>
        <dbReference type="Proteomes" id="UP000807469"/>
    </source>
</evidence>
<proteinExistence type="predicted"/>
<organism evidence="1 2">
    <name type="scientific">Pholiota conissans</name>
    <dbReference type="NCBI Taxonomy" id="109636"/>
    <lineage>
        <taxon>Eukaryota</taxon>
        <taxon>Fungi</taxon>
        <taxon>Dikarya</taxon>
        <taxon>Basidiomycota</taxon>
        <taxon>Agaricomycotina</taxon>
        <taxon>Agaricomycetes</taxon>
        <taxon>Agaricomycetidae</taxon>
        <taxon>Agaricales</taxon>
        <taxon>Agaricineae</taxon>
        <taxon>Strophariaceae</taxon>
        <taxon>Pholiota</taxon>
    </lineage>
</organism>
<dbReference type="InterPro" id="IPR021109">
    <property type="entry name" value="Peptidase_aspartic_dom_sf"/>
</dbReference>
<feature type="non-terminal residue" evidence="1">
    <location>
        <position position="1"/>
    </location>
</feature>
<evidence type="ECO:0000313" key="1">
    <source>
        <dbReference type="EMBL" id="KAF9470431.1"/>
    </source>
</evidence>